<evidence type="ECO:0000256" key="5">
    <source>
        <dbReference type="ARBA" id="ARBA00022989"/>
    </source>
</evidence>
<gene>
    <name evidence="8" type="ORF">Sps_00979</name>
</gene>
<dbReference type="PRINTS" id="PR00953">
    <property type="entry name" value="TYPE3IMRPROT"/>
</dbReference>
<feature type="transmembrane region" description="Helical" evidence="7">
    <location>
        <begin position="42"/>
        <end position="59"/>
    </location>
</feature>
<keyword evidence="4 7" id="KW-0812">Transmembrane</keyword>
<comment type="subcellular location">
    <subcellularLocation>
        <location evidence="1 7">Cell membrane</location>
        <topology evidence="1 7">Multi-pass membrane protein</topology>
    </subcellularLocation>
</comment>
<dbReference type="InterPro" id="IPR006304">
    <property type="entry name" value="T3SS_SpaR/YscT"/>
</dbReference>
<evidence type="ECO:0000256" key="7">
    <source>
        <dbReference type="RuleBase" id="RU362072"/>
    </source>
</evidence>
<evidence type="ECO:0000313" key="9">
    <source>
        <dbReference type="Proteomes" id="UP000189545"/>
    </source>
</evidence>
<feature type="transmembrane region" description="Helical" evidence="7">
    <location>
        <begin position="82"/>
        <end position="106"/>
    </location>
</feature>
<dbReference type="Proteomes" id="UP000189545">
    <property type="component" value="Chromosome"/>
</dbReference>
<proteinExistence type="inferred from homology"/>
<keyword evidence="6 7" id="KW-0472">Membrane</keyword>
<keyword evidence="9" id="KW-1185">Reference proteome</keyword>
<dbReference type="PANTHER" id="PTHR30065">
    <property type="entry name" value="FLAGELLAR BIOSYNTHETIC PROTEIN FLIR"/>
    <property type="match status" value="1"/>
</dbReference>
<dbReference type="InterPro" id="IPR002010">
    <property type="entry name" value="T3SS_IM_R"/>
</dbReference>
<dbReference type="GO" id="GO:0006605">
    <property type="term" value="P:protein targeting"/>
    <property type="evidence" value="ECO:0007669"/>
    <property type="project" value="UniProtKB-UniRule"/>
</dbReference>
<dbReference type="EMBL" id="CP014782">
    <property type="protein sequence ID" value="AQS36168.1"/>
    <property type="molecule type" value="Genomic_DNA"/>
</dbReference>
<feature type="transmembrane region" description="Helical" evidence="7">
    <location>
        <begin position="127"/>
        <end position="147"/>
    </location>
</feature>
<dbReference type="Pfam" id="PF01311">
    <property type="entry name" value="Bac_export_1"/>
    <property type="match status" value="1"/>
</dbReference>
<evidence type="ECO:0000256" key="3">
    <source>
        <dbReference type="ARBA" id="ARBA00022475"/>
    </source>
</evidence>
<dbReference type="PANTHER" id="PTHR30065:SF7">
    <property type="entry name" value="SECRETION SYSTEM APPARATUS PROTEIN SSAT"/>
    <property type="match status" value="1"/>
</dbReference>
<protein>
    <submittedName>
        <fullName evidence="8">Type III secretion protein SpaR/YscT/HrcT</fullName>
    </submittedName>
</protein>
<dbReference type="KEGG" id="spsw:Sps_00979"/>
<dbReference type="RefSeq" id="WP_077751493.1">
    <property type="nucleotide sequence ID" value="NZ_CP014782.1"/>
</dbReference>
<evidence type="ECO:0000256" key="4">
    <source>
        <dbReference type="ARBA" id="ARBA00022692"/>
    </source>
</evidence>
<dbReference type="AlphaFoldDB" id="A0A1S6HKZ4"/>
<feature type="transmembrane region" description="Helical" evidence="7">
    <location>
        <begin position="181"/>
        <end position="206"/>
    </location>
</feature>
<dbReference type="GO" id="GO:0005886">
    <property type="term" value="C:plasma membrane"/>
    <property type="evidence" value="ECO:0007669"/>
    <property type="project" value="UniProtKB-SubCell"/>
</dbReference>
<reference evidence="8 9" key="1">
    <citation type="submission" date="2016-03" db="EMBL/GenBank/DDBJ databases">
        <title>Complete genome sequence of Shewanella psychrophila WP2, a deep sea bacterium isolated from west Pacific sediment.</title>
        <authorList>
            <person name="Xu G."/>
            <person name="Jian H."/>
        </authorList>
    </citation>
    <scope>NUCLEOTIDE SEQUENCE [LARGE SCALE GENOMIC DNA]</scope>
    <source>
        <strain evidence="8 9">WP2</strain>
    </source>
</reference>
<dbReference type="OrthoDB" id="9807748at2"/>
<comment type="similarity">
    <text evidence="2 7">Belongs to the FliR/MopE/SpaR family.</text>
</comment>
<sequence length="266" mass="29252">MLNPLPTEITAQLPVLALCMMRPLGMMLLLPLFKGGAMGSALIRNSLILLFALPTLPAMDDMQQVILQADNWSLFSLYGKELLVGFLLGFCAAIPFWAIDMAGFVIDTMRGASMSTVLNPLMGLQSSIYGMLFTQVLTVLFLVSGGFNHLLTAMYQSYNQLPPGFDLSLTQPLLVFIGHEWQLMCQLCLSFAMPAMVIMILVDVALGLVNRSAQQLNVFFLSMPIKSALVLLLLIYSLQFALAHYLERITGVEQQIGILFGLLSAH</sequence>
<evidence type="ECO:0000256" key="1">
    <source>
        <dbReference type="ARBA" id="ARBA00004651"/>
    </source>
</evidence>
<dbReference type="NCBIfam" id="TIGR01401">
    <property type="entry name" value="fliR_like_III"/>
    <property type="match status" value="1"/>
</dbReference>
<accession>A0A1S6HKZ4</accession>
<keyword evidence="5 7" id="KW-1133">Transmembrane helix</keyword>
<dbReference type="STRING" id="225848.Sps_00979"/>
<keyword evidence="3 7" id="KW-1003">Cell membrane</keyword>
<name>A0A1S6HKZ4_9GAMM</name>
<feature type="transmembrane region" description="Helical" evidence="7">
    <location>
        <begin position="218"/>
        <end position="238"/>
    </location>
</feature>
<evidence type="ECO:0000256" key="2">
    <source>
        <dbReference type="ARBA" id="ARBA00009772"/>
    </source>
</evidence>
<evidence type="ECO:0000256" key="6">
    <source>
        <dbReference type="ARBA" id="ARBA00023136"/>
    </source>
</evidence>
<evidence type="ECO:0000313" key="8">
    <source>
        <dbReference type="EMBL" id="AQS36168.1"/>
    </source>
</evidence>
<feature type="transmembrane region" description="Helical" evidence="7">
    <location>
        <begin position="12"/>
        <end position="30"/>
    </location>
</feature>
<organism evidence="8 9">
    <name type="scientific">Shewanella psychrophila</name>
    <dbReference type="NCBI Taxonomy" id="225848"/>
    <lineage>
        <taxon>Bacteria</taxon>
        <taxon>Pseudomonadati</taxon>
        <taxon>Pseudomonadota</taxon>
        <taxon>Gammaproteobacteria</taxon>
        <taxon>Alteromonadales</taxon>
        <taxon>Shewanellaceae</taxon>
        <taxon>Shewanella</taxon>
    </lineage>
</organism>